<dbReference type="SUPFAM" id="SSF47473">
    <property type="entry name" value="EF-hand"/>
    <property type="match status" value="1"/>
</dbReference>
<organism evidence="2 3">
    <name type="scientific">Cyanobium gracile (strain ATCC 27147 / PCC 6307)</name>
    <dbReference type="NCBI Taxonomy" id="292564"/>
    <lineage>
        <taxon>Bacteria</taxon>
        <taxon>Bacillati</taxon>
        <taxon>Cyanobacteriota</taxon>
        <taxon>Cyanophyceae</taxon>
        <taxon>Synechococcales</taxon>
        <taxon>Prochlorococcaceae</taxon>
        <taxon>Cyanobium</taxon>
    </lineage>
</organism>
<evidence type="ECO:0000313" key="2">
    <source>
        <dbReference type="EMBL" id="AFY27396.1"/>
    </source>
</evidence>
<proteinExistence type="predicted"/>
<dbReference type="Gene3D" id="1.10.238.10">
    <property type="entry name" value="EF-hand"/>
    <property type="match status" value="1"/>
</dbReference>
<dbReference type="HOGENOM" id="CLU_1440389_0_0_3"/>
<dbReference type="GO" id="GO:0005509">
    <property type="term" value="F:calcium ion binding"/>
    <property type="evidence" value="ECO:0007669"/>
    <property type="project" value="InterPro"/>
</dbReference>
<dbReference type="STRING" id="292564.Cyagr_0190"/>
<dbReference type="PROSITE" id="PS00018">
    <property type="entry name" value="EF_HAND_1"/>
    <property type="match status" value="2"/>
</dbReference>
<feature type="domain" description="EF-hand" evidence="1">
    <location>
        <begin position="113"/>
        <end position="140"/>
    </location>
</feature>
<gene>
    <name evidence="2" type="ordered locus">Cyagr_0190</name>
</gene>
<protein>
    <recommendedName>
        <fullName evidence="1">EF-hand domain-containing protein</fullName>
    </recommendedName>
</protein>
<evidence type="ECO:0000259" key="1">
    <source>
        <dbReference type="PROSITE" id="PS50222"/>
    </source>
</evidence>
<name>K9P3X1_CYAGP</name>
<evidence type="ECO:0000313" key="3">
    <source>
        <dbReference type="Proteomes" id="UP000010388"/>
    </source>
</evidence>
<dbReference type="AlphaFoldDB" id="K9P3X1"/>
<dbReference type="PROSITE" id="PS50222">
    <property type="entry name" value="EF_HAND_2"/>
    <property type="match status" value="1"/>
</dbReference>
<dbReference type="RefSeq" id="WP_015107855.1">
    <property type="nucleotide sequence ID" value="NC_019675.1"/>
</dbReference>
<dbReference type="EMBL" id="CP003495">
    <property type="protein sequence ID" value="AFY27396.1"/>
    <property type="molecule type" value="Genomic_DNA"/>
</dbReference>
<dbReference type="eggNOG" id="COG5126">
    <property type="taxonomic scope" value="Bacteria"/>
</dbReference>
<dbReference type="InterPro" id="IPR002048">
    <property type="entry name" value="EF_hand_dom"/>
</dbReference>
<dbReference type="InterPro" id="IPR011992">
    <property type="entry name" value="EF-hand-dom_pair"/>
</dbReference>
<accession>K9P3X1</accession>
<dbReference type="OrthoDB" id="553361at2"/>
<dbReference type="InterPro" id="IPR018247">
    <property type="entry name" value="EF_Hand_1_Ca_BS"/>
</dbReference>
<dbReference type="Pfam" id="PF13202">
    <property type="entry name" value="EF-hand_5"/>
    <property type="match status" value="2"/>
</dbReference>
<sequence length="200" mass="22374">MSSVSLPAELMRRYRRLFRFYDRDGDGRHTLEGDFEPVAVRIARRWQGRPSRFPDLLGLLLDTYRHENTRRDRNHDGTVDQEEFVASHGRVFDAFQSDPRAAREFMARSAGGFFDVLDLDGDGQLDVDDLAAFAAAYGHTTAGIAANLDRMLAGLGLPPGRLPREAFLTLVEQYWFDPSPEAPGRHLFDGVGLNPAALAP</sequence>
<dbReference type="Proteomes" id="UP000010388">
    <property type="component" value="Chromosome"/>
</dbReference>
<reference evidence="3" key="1">
    <citation type="journal article" date="2013" name="Proc. Natl. Acad. Sci. U.S.A.">
        <title>Improving the coverage of the cyanobacterial phylum using diversity-driven genome sequencing.</title>
        <authorList>
            <person name="Shih P.M."/>
            <person name="Wu D."/>
            <person name="Latifi A."/>
            <person name="Axen S.D."/>
            <person name="Fewer D.P."/>
            <person name="Talla E."/>
            <person name="Calteau A."/>
            <person name="Cai F."/>
            <person name="Tandeau de Marsac N."/>
            <person name="Rippka R."/>
            <person name="Herdman M."/>
            <person name="Sivonen K."/>
            <person name="Coursin T."/>
            <person name="Laurent T."/>
            <person name="Goodwin L."/>
            <person name="Nolan M."/>
            <person name="Davenport K.W."/>
            <person name="Han C.S."/>
            <person name="Rubin E.M."/>
            <person name="Eisen J.A."/>
            <person name="Woyke T."/>
            <person name="Gugger M."/>
            <person name="Kerfeld C.A."/>
        </authorList>
    </citation>
    <scope>NUCLEOTIDE SEQUENCE [LARGE SCALE GENOMIC DNA]</scope>
    <source>
        <strain evidence="3">ATCC 27147 / PCC 6307</strain>
    </source>
</reference>
<dbReference type="KEGG" id="cgc:Cyagr_0190"/>